<evidence type="ECO:0000313" key="10">
    <source>
        <dbReference type="Proteomes" id="UP000479226"/>
    </source>
</evidence>
<dbReference type="InterPro" id="IPR029062">
    <property type="entry name" value="Class_I_gatase-like"/>
</dbReference>
<evidence type="ECO:0000313" key="9">
    <source>
        <dbReference type="EMBL" id="NGN84578.1"/>
    </source>
</evidence>
<dbReference type="InterPro" id="IPR013738">
    <property type="entry name" value="Beta_galactosidase_Trimer"/>
</dbReference>
<protein>
    <recommendedName>
        <fullName evidence="3 6">Beta-galactosidase</fullName>
        <shortName evidence="6">Beta-gal</shortName>
        <ecNumber evidence="3 6">3.2.1.23</ecNumber>
    </recommendedName>
</protein>
<accession>A0ABX0DD69</accession>
<keyword evidence="10" id="KW-1185">Reference proteome</keyword>
<evidence type="ECO:0000259" key="8">
    <source>
        <dbReference type="Pfam" id="PF08532"/>
    </source>
</evidence>
<comment type="catalytic activity">
    <reaction evidence="1 6">
        <text>Hydrolysis of terminal non-reducing beta-D-galactose residues in beta-D-galactosides.</text>
        <dbReference type="EC" id="3.2.1.23"/>
    </reaction>
</comment>
<dbReference type="SUPFAM" id="SSF52317">
    <property type="entry name" value="Class I glutamine amidotransferase-like"/>
    <property type="match status" value="1"/>
</dbReference>
<proteinExistence type="inferred from homology"/>
<reference evidence="9 10" key="1">
    <citation type="submission" date="2020-02" db="EMBL/GenBank/DDBJ databases">
        <title>Genome sequence of the type strain DSM 27180 of Arthrobacter silviterrae.</title>
        <authorList>
            <person name="Gao J."/>
            <person name="Sun J."/>
        </authorList>
    </citation>
    <scope>NUCLEOTIDE SEQUENCE [LARGE SCALE GENOMIC DNA]</scope>
    <source>
        <strain evidence="9 10">DSM 27180</strain>
    </source>
</reference>
<evidence type="ECO:0000256" key="4">
    <source>
        <dbReference type="ARBA" id="ARBA00022801"/>
    </source>
</evidence>
<keyword evidence="5 6" id="KW-0326">Glycosidase</keyword>
<feature type="domain" description="Beta-galactosidase trimerisation" evidence="8">
    <location>
        <begin position="395"/>
        <end position="600"/>
    </location>
</feature>
<dbReference type="InterPro" id="IPR003476">
    <property type="entry name" value="Glyco_hydro_42"/>
</dbReference>
<dbReference type="InterPro" id="IPR017853">
    <property type="entry name" value="GH"/>
</dbReference>
<dbReference type="InterPro" id="IPR013529">
    <property type="entry name" value="Glyco_hydro_42_N"/>
</dbReference>
<dbReference type="Pfam" id="PF08532">
    <property type="entry name" value="Glyco_hydro_42M"/>
    <property type="match status" value="1"/>
</dbReference>
<dbReference type="EC" id="3.2.1.23" evidence="3 6"/>
<keyword evidence="4 6" id="KW-0378">Hydrolase</keyword>
<evidence type="ECO:0000256" key="1">
    <source>
        <dbReference type="ARBA" id="ARBA00001412"/>
    </source>
</evidence>
<evidence type="ECO:0000256" key="2">
    <source>
        <dbReference type="ARBA" id="ARBA00005940"/>
    </source>
</evidence>
<dbReference type="InterPro" id="IPR013780">
    <property type="entry name" value="Glyco_hydro_b"/>
</dbReference>
<dbReference type="PANTHER" id="PTHR36447">
    <property type="entry name" value="BETA-GALACTOSIDASE GANA"/>
    <property type="match status" value="1"/>
</dbReference>
<dbReference type="Proteomes" id="UP000479226">
    <property type="component" value="Unassembled WGS sequence"/>
</dbReference>
<dbReference type="Pfam" id="PF02449">
    <property type="entry name" value="Glyco_hydro_42"/>
    <property type="match status" value="1"/>
</dbReference>
<comment type="similarity">
    <text evidence="2 6">Belongs to the glycosyl hydrolase 42 family.</text>
</comment>
<dbReference type="PIRSF" id="PIRSF001084">
    <property type="entry name" value="B-galactosidase"/>
    <property type="match status" value="1"/>
</dbReference>
<dbReference type="Gene3D" id="2.60.40.1180">
    <property type="entry name" value="Golgi alpha-mannosidase II"/>
    <property type="match status" value="1"/>
</dbReference>
<dbReference type="RefSeq" id="WP_165182802.1">
    <property type="nucleotide sequence ID" value="NZ_JAAKZI010000026.1"/>
</dbReference>
<organism evidence="9 10">
    <name type="scientific">Arthrobacter silviterrae</name>
    <dbReference type="NCBI Taxonomy" id="2026658"/>
    <lineage>
        <taxon>Bacteria</taxon>
        <taxon>Bacillati</taxon>
        <taxon>Actinomycetota</taxon>
        <taxon>Actinomycetes</taxon>
        <taxon>Micrococcales</taxon>
        <taxon>Micrococcaceae</taxon>
        <taxon>Arthrobacter</taxon>
    </lineage>
</organism>
<dbReference type="PANTHER" id="PTHR36447:SF1">
    <property type="entry name" value="BETA-GALACTOSIDASE GANA"/>
    <property type="match status" value="1"/>
</dbReference>
<evidence type="ECO:0000259" key="7">
    <source>
        <dbReference type="Pfam" id="PF02449"/>
    </source>
</evidence>
<sequence>MTRTLELDGIAFGGDYNPEQWPREVWEEDIRLMRQAGVNFITVSVFSWPLLEPVEGCFDFGWLDDVIELLHGAGIAVDLATATATPPAWLIRKYPQILPVTADGTHLEFGSRQAYCFSSPIFRRYALRLTRAMAERYGKHPAVRLWHVSNEYGDHVPRCWCDASAVHFRTWLRTKYRSIDALNEAWGTSCWGQHYLDFESIEPPRESTGPINSTQHLDFERFSSAAMLELFTSEVEVLREVTPELPVTTNFMSILRELDYFAFADAEDIVTDDAYPDPADPGAHIDASLNYALMRGAKGGAPWLLLEQSASAVSWRDVNVPKAPGVMRLDSYQALAHGADGIMYFQWRAAKFGPEKFHAAILGHRGEASRTFQECSLLGAELRQLGALKGSRVEAHVAMLCDWDNMWALAAPDSLPTNRLSWIGQARDWHRASFTLGATVDLVRAGADWSAYRVLLVPNIYLATPGLAAQLDDYAAAGGTVVVGAFSGVVDENDHVHPGGAPGPLRGLLGVEVDEVWPLPDGESGQLRLDGALHAVHTVSEWLDAPGARTVASYSGGELDGRPAVTVRDHGRGAAWYVSACLADAGLRELVRRIFVEAGVPLRDGAGPDVEVVVRRSGDTSFTFVLNRSTAALDVSVPARASILVGGDGPAPGAGGLQPLPARGVLVVRHDRADTVRVVSESDRLQAV</sequence>
<dbReference type="Gene3D" id="3.20.20.80">
    <property type="entry name" value="Glycosidases"/>
    <property type="match status" value="1"/>
</dbReference>
<evidence type="ECO:0000256" key="6">
    <source>
        <dbReference type="PIRNR" id="PIRNR001084"/>
    </source>
</evidence>
<dbReference type="Gene3D" id="3.40.50.880">
    <property type="match status" value="1"/>
</dbReference>
<dbReference type="SUPFAM" id="SSF51445">
    <property type="entry name" value="(Trans)glycosidases"/>
    <property type="match status" value="1"/>
</dbReference>
<dbReference type="CDD" id="cd03143">
    <property type="entry name" value="A4_beta-galactosidase_middle_domain"/>
    <property type="match status" value="1"/>
</dbReference>
<dbReference type="EMBL" id="JAAKZI010000026">
    <property type="protein sequence ID" value="NGN84578.1"/>
    <property type="molecule type" value="Genomic_DNA"/>
</dbReference>
<feature type="domain" description="Glycoside hydrolase family 42 N-terminal" evidence="7">
    <location>
        <begin position="15"/>
        <end position="385"/>
    </location>
</feature>
<gene>
    <name evidence="9" type="ORF">G6N77_14090</name>
</gene>
<comment type="caution">
    <text evidence="9">The sequence shown here is derived from an EMBL/GenBank/DDBJ whole genome shotgun (WGS) entry which is preliminary data.</text>
</comment>
<name>A0ABX0DD69_9MICC</name>
<evidence type="ECO:0000256" key="5">
    <source>
        <dbReference type="ARBA" id="ARBA00023295"/>
    </source>
</evidence>
<evidence type="ECO:0000256" key="3">
    <source>
        <dbReference type="ARBA" id="ARBA00012756"/>
    </source>
</evidence>